<proteinExistence type="predicted"/>
<dbReference type="Gramene" id="TraesLAC2A03G00760900.1">
    <property type="protein sequence ID" value="TraesLAC2A03G00760900.1.CDS1"/>
    <property type="gene ID" value="TraesLAC2A03G00760900"/>
</dbReference>
<dbReference type="Gramene" id="TraesMAC2A03G00755870.1">
    <property type="protein sequence ID" value="TraesMAC2A03G00755870.1.CDS1"/>
    <property type="gene ID" value="TraesMAC2A03G00755870"/>
</dbReference>
<dbReference type="Gramene" id="TraesLDM2A03G00759910.1">
    <property type="protein sequence ID" value="TraesLDM2A03G00759910.1.CDS1"/>
    <property type="gene ID" value="TraesLDM2A03G00759910"/>
</dbReference>
<dbReference type="Proteomes" id="UP000019116">
    <property type="component" value="Chromosome 2A"/>
</dbReference>
<dbReference type="Gramene" id="TraesJAG2A03G00756900.1">
    <property type="protein sequence ID" value="TraesJAG2A03G00756900.1.CDS1"/>
    <property type="gene ID" value="TraesJAG2A03G00756900"/>
</dbReference>
<dbReference type="EnsemblPlants" id="TraesCS2A02G402900.1">
    <property type="protein sequence ID" value="TraesCS2A02G402900.1.cds1"/>
    <property type="gene ID" value="TraesCS2A02G402900"/>
</dbReference>
<dbReference type="AlphaFoldDB" id="A0A3B6B3C0"/>
<evidence type="ECO:0000313" key="1">
    <source>
        <dbReference type="EnsemblPlants" id="TraesCS2A02G402900.1.cds1"/>
    </source>
</evidence>
<dbReference type="Gramene" id="TraesARI2A03G00765150.1">
    <property type="protein sequence ID" value="TraesARI2A03G00765150.1.CDS1"/>
    <property type="gene ID" value="TraesARI2A03G00765150"/>
</dbReference>
<dbReference type="Gramene" id="TraesNOR2A03G00766960.1">
    <property type="protein sequence ID" value="TraesNOR2A03G00766960.1.CDS1"/>
    <property type="gene ID" value="TraesNOR2A03G00766960"/>
</dbReference>
<dbReference type="Gramene" id="TraesJUL2A03G00761950.1">
    <property type="protein sequence ID" value="TraesJUL2A03G00761950.1.CDS1"/>
    <property type="gene ID" value="TraesJUL2A03G00761950"/>
</dbReference>
<organism evidence="1">
    <name type="scientific">Triticum aestivum</name>
    <name type="common">Wheat</name>
    <dbReference type="NCBI Taxonomy" id="4565"/>
    <lineage>
        <taxon>Eukaryota</taxon>
        <taxon>Viridiplantae</taxon>
        <taxon>Streptophyta</taxon>
        <taxon>Embryophyta</taxon>
        <taxon>Tracheophyta</taxon>
        <taxon>Spermatophyta</taxon>
        <taxon>Magnoliopsida</taxon>
        <taxon>Liliopsida</taxon>
        <taxon>Poales</taxon>
        <taxon>Poaceae</taxon>
        <taxon>BOP clade</taxon>
        <taxon>Pooideae</taxon>
        <taxon>Triticodae</taxon>
        <taxon>Triticeae</taxon>
        <taxon>Triticinae</taxon>
        <taxon>Triticum</taxon>
    </lineage>
</organism>
<reference evidence="1" key="2">
    <citation type="submission" date="2018-10" db="UniProtKB">
        <authorList>
            <consortium name="EnsemblPlants"/>
        </authorList>
    </citation>
    <scope>IDENTIFICATION</scope>
</reference>
<dbReference type="Gramene" id="TraesCAD_scaffold_018528_01G000200.1">
    <property type="protein sequence ID" value="TraesCAD_scaffold_018528_01G000200.1"/>
    <property type="gene ID" value="TraesCAD_scaffold_018528_01G000200"/>
</dbReference>
<name>A0A3B6B3C0_WHEAT</name>
<dbReference type="Gramene" id="TraesCLE_scaffold_059872_01G000200.1">
    <property type="protein sequence ID" value="TraesCLE_scaffold_059872_01G000200.1"/>
    <property type="gene ID" value="TraesCLE_scaffold_059872_01G000200"/>
</dbReference>
<reference evidence="1" key="1">
    <citation type="submission" date="2018-08" db="EMBL/GenBank/DDBJ databases">
        <authorList>
            <person name="Rossello M."/>
        </authorList>
    </citation>
    <scope>NUCLEOTIDE SEQUENCE [LARGE SCALE GENOMIC DNA]</scope>
    <source>
        <strain evidence="1">cv. Chinese Spring</strain>
    </source>
</reference>
<dbReference type="Gramene" id="TraesCS2A03G0968200.1">
    <property type="protein sequence ID" value="TraesCS2A03G0968200.1.CDS1"/>
    <property type="gene ID" value="TraesCS2A03G0968200"/>
</dbReference>
<protein>
    <submittedName>
        <fullName evidence="1">Uncharacterized protein</fullName>
    </submittedName>
</protein>
<dbReference type="Gramene" id="TraesCS2A02G402900.1">
    <property type="protein sequence ID" value="TraesCS2A02G402900.1.cds1"/>
    <property type="gene ID" value="TraesCS2A02G402900"/>
</dbReference>
<accession>A0A3B6B3C0</accession>
<keyword evidence="2" id="KW-1185">Reference proteome</keyword>
<sequence>MCFGEVGQASARAKSCSGAGAAEVEVELRRLVVDGRHVDVNFDEFHHLHYYLRFLACSPLGPIEAQSSPLWPYPSLSEPTAKSGLSFGGGRVKEEEAVNGEGRRRWGASGCSPATLLVVR</sequence>
<dbReference type="Gramene" id="TraesSYM2A03G00765020.2">
    <property type="protein sequence ID" value="TraesSYM2A03G00765020.2.CDS1"/>
    <property type="gene ID" value="TraesSYM2A03G00765020"/>
</dbReference>
<dbReference type="Gramene" id="TraesSYM2A03G00765020.1">
    <property type="protein sequence ID" value="TraesSYM2A03G00765020.1.CDS1"/>
    <property type="gene ID" value="TraesSYM2A03G00765020"/>
</dbReference>
<evidence type="ECO:0000313" key="2">
    <source>
        <dbReference type="Proteomes" id="UP000019116"/>
    </source>
</evidence>
<dbReference type="Gramene" id="TraesROB_scaffold_012798_01G000200.1">
    <property type="protein sequence ID" value="TraesROB_scaffold_012798_01G000200.1"/>
    <property type="gene ID" value="TraesROB_scaffold_012798_01G000200"/>
</dbReference>
<dbReference type="Gramene" id="TraesWEE_scaffold_028395_01G000200.1">
    <property type="protein sequence ID" value="TraesWEE_scaffold_028395_01G000200.1"/>
    <property type="gene ID" value="TraesWEE_scaffold_028395_01G000200"/>
</dbReference>